<dbReference type="Pfam" id="PF00528">
    <property type="entry name" value="BPD_transp_1"/>
    <property type="match status" value="1"/>
</dbReference>
<evidence type="ECO:0000256" key="5">
    <source>
        <dbReference type="ARBA" id="ARBA00022989"/>
    </source>
</evidence>
<dbReference type="CDD" id="cd06261">
    <property type="entry name" value="TM_PBP2"/>
    <property type="match status" value="1"/>
</dbReference>
<dbReference type="PANTHER" id="PTHR43163:SF6">
    <property type="entry name" value="DIPEPTIDE TRANSPORT SYSTEM PERMEASE PROTEIN DPPB-RELATED"/>
    <property type="match status" value="1"/>
</dbReference>
<reference evidence="9 10" key="1">
    <citation type="journal article" date="2013" name="Int. J. Syst. Evol. Microbiol.">
        <title>Ilumatobacter nonamiense sp. nov. and Ilumatobacter coccineum sp. nov., isolated from seashore sand.</title>
        <authorList>
            <person name="Matsumoto A."/>
            <person name="Kasai H."/>
            <person name="Matsuo Y."/>
            <person name="Shizuri Y."/>
            <person name="Ichikawa N."/>
            <person name="Fujita N."/>
            <person name="Omura S."/>
            <person name="Takahashi Y."/>
        </authorList>
    </citation>
    <scope>NUCLEOTIDE SEQUENCE [LARGE SCALE GENOMIC DNA]</scope>
    <source>
        <strain evidence="10">NBRC 103263 / KCTC 29153 / YM16-304</strain>
    </source>
</reference>
<dbReference type="EMBL" id="AP012057">
    <property type="protein sequence ID" value="BAN02982.1"/>
    <property type="molecule type" value="Genomic_DNA"/>
</dbReference>
<dbReference type="PROSITE" id="PS50928">
    <property type="entry name" value="ABC_TM1"/>
    <property type="match status" value="1"/>
</dbReference>
<evidence type="ECO:0000313" key="9">
    <source>
        <dbReference type="EMBL" id="BAN02982.1"/>
    </source>
</evidence>
<organism evidence="9 10">
    <name type="scientific">Ilumatobacter coccineus (strain NBRC 103263 / KCTC 29153 / YM16-304)</name>
    <dbReference type="NCBI Taxonomy" id="1313172"/>
    <lineage>
        <taxon>Bacteria</taxon>
        <taxon>Bacillati</taxon>
        <taxon>Actinomycetota</taxon>
        <taxon>Acidimicrobiia</taxon>
        <taxon>Acidimicrobiales</taxon>
        <taxon>Ilumatobacteraceae</taxon>
        <taxon>Ilumatobacter</taxon>
    </lineage>
</organism>
<feature type="transmembrane region" description="Helical" evidence="7">
    <location>
        <begin position="281"/>
        <end position="307"/>
    </location>
</feature>
<evidence type="ECO:0000256" key="1">
    <source>
        <dbReference type="ARBA" id="ARBA00004651"/>
    </source>
</evidence>
<gene>
    <name evidence="9" type="ORF">YM304_26680</name>
</gene>
<proteinExistence type="inferred from homology"/>
<sequence length="316" mass="34144">MFLYLVRRILIMVPLLFVVCFTVFLLLFFVPGDPAITLAGDNASAEQIEAIRENLGLNDPFFTQFWNWISDVLVGDLGTSLYSNRSVADAIGERLPVSVALTAASMVVALAIAIPAGLLAAARRGSRFDRVAMLFAGLGVAIPNFWLGTLLILVFALHWNLFPAVGYSPPSDGLVEWVKSLVLPAITLGSSAAAETTRQLRGSMITTLENDYVRTARSVGVRDRTILIKHALKNASIPAITVIGFQVAFLLGGSAVVERVFALPGIGDLAINAVIQRDFPMVQGIVIVTALIILTVNLVVDLLYAWLDPRVRRATT</sequence>
<dbReference type="PANTHER" id="PTHR43163">
    <property type="entry name" value="DIPEPTIDE TRANSPORT SYSTEM PERMEASE PROTEIN DPPB-RELATED"/>
    <property type="match status" value="1"/>
</dbReference>
<protein>
    <submittedName>
        <fullName evidence="9">Oligopeptide ABC transporter permease protein</fullName>
    </submittedName>
</protein>
<dbReference type="InterPro" id="IPR035906">
    <property type="entry name" value="MetI-like_sf"/>
</dbReference>
<feature type="transmembrane region" description="Helical" evidence="7">
    <location>
        <begin position="134"/>
        <end position="157"/>
    </location>
</feature>
<feature type="domain" description="ABC transmembrane type-1" evidence="8">
    <location>
        <begin position="95"/>
        <end position="304"/>
    </location>
</feature>
<keyword evidence="3" id="KW-1003">Cell membrane</keyword>
<dbReference type="GO" id="GO:0055085">
    <property type="term" value="P:transmembrane transport"/>
    <property type="evidence" value="ECO:0007669"/>
    <property type="project" value="InterPro"/>
</dbReference>
<feature type="transmembrane region" description="Helical" evidence="7">
    <location>
        <begin position="177"/>
        <end position="194"/>
    </location>
</feature>
<dbReference type="Pfam" id="PF19300">
    <property type="entry name" value="BPD_transp_1_N"/>
    <property type="match status" value="1"/>
</dbReference>
<keyword evidence="6 7" id="KW-0472">Membrane</keyword>
<evidence type="ECO:0000256" key="3">
    <source>
        <dbReference type="ARBA" id="ARBA00022475"/>
    </source>
</evidence>
<dbReference type="AlphaFoldDB" id="A0A6C7EAE0"/>
<evidence type="ECO:0000259" key="8">
    <source>
        <dbReference type="PROSITE" id="PS50928"/>
    </source>
</evidence>
<dbReference type="SUPFAM" id="SSF161098">
    <property type="entry name" value="MetI-like"/>
    <property type="match status" value="1"/>
</dbReference>
<dbReference type="Proteomes" id="UP000011863">
    <property type="component" value="Chromosome"/>
</dbReference>
<dbReference type="GO" id="GO:0005886">
    <property type="term" value="C:plasma membrane"/>
    <property type="evidence" value="ECO:0007669"/>
    <property type="project" value="UniProtKB-SubCell"/>
</dbReference>
<dbReference type="InterPro" id="IPR045621">
    <property type="entry name" value="BPD_transp_1_N"/>
</dbReference>
<evidence type="ECO:0000256" key="7">
    <source>
        <dbReference type="RuleBase" id="RU363032"/>
    </source>
</evidence>
<keyword evidence="2 7" id="KW-0813">Transport</keyword>
<dbReference type="KEGG" id="aym:YM304_26680"/>
<evidence type="ECO:0000256" key="4">
    <source>
        <dbReference type="ARBA" id="ARBA00022692"/>
    </source>
</evidence>
<keyword evidence="10" id="KW-1185">Reference proteome</keyword>
<keyword evidence="4 7" id="KW-0812">Transmembrane</keyword>
<dbReference type="RefSeq" id="WP_015442229.1">
    <property type="nucleotide sequence ID" value="NC_020520.1"/>
</dbReference>
<comment type="similarity">
    <text evidence="7">Belongs to the binding-protein-dependent transport system permease family.</text>
</comment>
<dbReference type="Gene3D" id="1.10.3720.10">
    <property type="entry name" value="MetI-like"/>
    <property type="match status" value="1"/>
</dbReference>
<evidence type="ECO:0000256" key="2">
    <source>
        <dbReference type="ARBA" id="ARBA00022448"/>
    </source>
</evidence>
<feature type="transmembrane region" description="Helical" evidence="7">
    <location>
        <begin position="9"/>
        <end position="30"/>
    </location>
</feature>
<name>A0A6C7EAE0_ILUCY</name>
<accession>A0A6C7EAE0</accession>
<evidence type="ECO:0000313" key="10">
    <source>
        <dbReference type="Proteomes" id="UP000011863"/>
    </source>
</evidence>
<keyword evidence="5 7" id="KW-1133">Transmembrane helix</keyword>
<feature type="transmembrane region" description="Helical" evidence="7">
    <location>
        <begin position="99"/>
        <end position="122"/>
    </location>
</feature>
<feature type="transmembrane region" description="Helical" evidence="7">
    <location>
        <begin position="237"/>
        <end position="261"/>
    </location>
</feature>
<dbReference type="InterPro" id="IPR000515">
    <property type="entry name" value="MetI-like"/>
</dbReference>
<comment type="subcellular location">
    <subcellularLocation>
        <location evidence="1 7">Cell membrane</location>
        <topology evidence="1 7">Multi-pass membrane protein</topology>
    </subcellularLocation>
</comment>
<evidence type="ECO:0000256" key="6">
    <source>
        <dbReference type="ARBA" id="ARBA00023136"/>
    </source>
</evidence>